<proteinExistence type="predicted"/>
<dbReference type="AlphaFoldDB" id="A0A1C7E7X7"/>
<reference evidence="2" key="1">
    <citation type="submission" date="2016-10" db="EMBL/GenBank/DDBJ databases">
        <authorList>
            <person name="See-Too W.S."/>
        </authorList>
    </citation>
    <scope>NUCLEOTIDE SEQUENCE [LARGE SCALE GENOMIC DNA]</scope>
    <source>
        <strain evidence="2">DSM 23997</strain>
    </source>
</reference>
<gene>
    <name evidence="2" type="ORF">BBI15_07675</name>
</gene>
<feature type="chain" id="PRO_5039091458" description="Lipoprotein" evidence="1">
    <location>
        <begin position="21"/>
        <end position="123"/>
    </location>
</feature>
<sequence>MKKIGSLLAILLILSGCAEGDRYNFNGSGDNWDVFYTVDVTSPDSKEATGKIVYTGEEPPPDSIIYSIESTAGASSGNAMVDGGEVLVGKSTCEGCAVIQQGDELKVEIKWDGQVEEFALTNQ</sequence>
<keyword evidence="3" id="KW-1185">Reference proteome</keyword>
<dbReference type="KEGG" id="ppla:BBI15_07675"/>
<dbReference type="PROSITE" id="PS51257">
    <property type="entry name" value="PROKAR_LIPOPROTEIN"/>
    <property type="match status" value="1"/>
</dbReference>
<evidence type="ECO:0000313" key="3">
    <source>
        <dbReference type="Proteomes" id="UP000092650"/>
    </source>
</evidence>
<organism evidence="2 3">
    <name type="scientific">Planococcus plakortidis</name>
    <dbReference type="NCBI Taxonomy" id="1038856"/>
    <lineage>
        <taxon>Bacteria</taxon>
        <taxon>Bacillati</taxon>
        <taxon>Bacillota</taxon>
        <taxon>Bacilli</taxon>
        <taxon>Bacillales</taxon>
        <taxon>Caryophanaceae</taxon>
        <taxon>Planococcus</taxon>
    </lineage>
</organism>
<keyword evidence="1" id="KW-0732">Signal</keyword>
<dbReference type="RefSeq" id="WP_068869881.1">
    <property type="nucleotide sequence ID" value="NZ_CP016539.2"/>
</dbReference>
<evidence type="ECO:0000256" key="1">
    <source>
        <dbReference type="SAM" id="SignalP"/>
    </source>
</evidence>
<dbReference type="STRING" id="1038856.BBI15_07675"/>
<accession>A0A1C7E7X7</accession>
<dbReference type="OrthoDB" id="1928231at2"/>
<evidence type="ECO:0000313" key="2">
    <source>
        <dbReference type="EMBL" id="ANU20103.1"/>
    </source>
</evidence>
<dbReference type="EMBL" id="CP016539">
    <property type="protein sequence ID" value="ANU20103.1"/>
    <property type="molecule type" value="Genomic_DNA"/>
</dbReference>
<protein>
    <recommendedName>
        <fullName evidence="4">Lipoprotein</fullName>
    </recommendedName>
</protein>
<feature type="signal peptide" evidence="1">
    <location>
        <begin position="1"/>
        <end position="20"/>
    </location>
</feature>
<evidence type="ECO:0008006" key="4">
    <source>
        <dbReference type="Google" id="ProtNLM"/>
    </source>
</evidence>
<name>A0A1C7E7X7_9BACL</name>
<dbReference type="Proteomes" id="UP000092650">
    <property type="component" value="Chromosome"/>
</dbReference>